<name>A0A6C0FKL6_9ZZZZ</name>
<protein>
    <submittedName>
        <fullName evidence="2">Uncharacterized protein</fullName>
    </submittedName>
</protein>
<keyword evidence="1" id="KW-0472">Membrane</keyword>
<dbReference type="EMBL" id="MN738838">
    <property type="protein sequence ID" value="QHT39075.1"/>
    <property type="molecule type" value="Genomic_DNA"/>
</dbReference>
<keyword evidence="1" id="KW-1133">Transmembrane helix</keyword>
<accession>A0A6C0FKL6</accession>
<reference evidence="2" key="1">
    <citation type="journal article" date="2020" name="Nature">
        <title>Giant virus diversity and host interactions through global metagenomics.</title>
        <authorList>
            <person name="Schulz F."/>
            <person name="Roux S."/>
            <person name="Paez-Espino D."/>
            <person name="Jungbluth S."/>
            <person name="Walsh D.A."/>
            <person name="Denef V.J."/>
            <person name="McMahon K.D."/>
            <person name="Konstantinidis K.T."/>
            <person name="Eloe-Fadrosh E.A."/>
            <person name="Kyrpides N.C."/>
            <person name="Woyke T."/>
        </authorList>
    </citation>
    <scope>NUCLEOTIDE SEQUENCE</scope>
    <source>
        <strain evidence="2">GVMAG-S-ERX556126-94</strain>
    </source>
</reference>
<keyword evidence="1" id="KW-0812">Transmembrane</keyword>
<evidence type="ECO:0000256" key="1">
    <source>
        <dbReference type="SAM" id="Phobius"/>
    </source>
</evidence>
<proteinExistence type="predicted"/>
<organism evidence="2">
    <name type="scientific">viral metagenome</name>
    <dbReference type="NCBI Taxonomy" id="1070528"/>
    <lineage>
        <taxon>unclassified sequences</taxon>
        <taxon>metagenomes</taxon>
        <taxon>organismal metagenomes</taxon>
    </lineage>
</organism>
<evidence type="ECO:0000313" key="2">
    <source>
        <dbReference type="EMBL" id="QHT39075.1"/>
    </source>
</evidence>
<dbReference type="AlphaFoldDB" id="A0A6C0FKL6"/>
<feature type="transmembrane region" description="Helical" evidence="1">
    <location>
        <begin position="6"/>
        <end position="23"/>
    </location>
</feature>
<sequence length="353" mass="41007">MKENTLVIGLILILLVIFYNLKMDRGLIINEHKIANRLKMNGSVEEKMKNPTNLGFVKPEHRLLKIFNSVSSGSKIKLEGVCQKYIYNKNTIDKGVEDKLTAIMKELINTISKVAQNDYYIKQIENVYGLISCDGNQRYFIDFFVYDIKNYYTIRLISDIVIIDKEIFINYLNVQTGSNPTILNKYDVKFNDTGILFDGHMFKENIDALFDSFYKQSFRVIGVRKSDLEYTNIDLSEAVSMNSLRNMYFPSSISRDTVNELERKDLSGYVEMYLPENQIDIKSPMFCNKYKLDWNSYGVENSNDLSDKDCYVNQNSTVTTFNEPWNPPGLFNDQRMDATHYDWVLKPSISNSL</sequence>